<evidence type="ECO:0000313" key="10">
    <source>
        <dbReference type="Proteomes" id="UP001165679"/>
    </source>
</evidence>
<evidence type="ECO:0000259" key="8">
    <source>
        <dbReference type="PROSITE" id="PS50928"/>
    </source>
</evidence>
<dbReference type="GO" id="GO:0005886">
    <property type="term" value="C:plasma membrane"/>
    <property type="evidence" value="ECO:0007669"/>
    <property type="project" value="UniProtKB-SubCell"/>
</dbReference>
<dbReference type="InterPro" id="IPR035906">
    <property type="entry name" value="MetI-like_sf"/>
</dbReference>
<evidence type="ECO:0000256" key="4">
    <source>
        <dbReference type="ARBA" id="ARBA00022692"/>
    </source>
</evidence>
<evidence type="ECO:0000256" key="2">
    <source>
        <dbReference type="ARBA" id="ARBA00022448"/>
    </source>
</evidence>
<keyword evidence="3" id="KW-1003">Cell membrane</keyword>
<dbReference type="InterPro" id="IPR000515">
    <property type="entry name" value="MetI-like"/>
</dbReference>
<reference evidence="9" key="2">
    <citation type="submission" date="2022-10" db="EMBL/GenBank/DDBJ databases">
        <authorList>
            <person name="Trinh H.N."/>
        </authorList>
    </citation>
    <scope>NUCLEOTIDE SEQUENCE</scope>
    <source>
        <strain evidence="9">RN2-1</strain>
    </source>
</reference>
<reference evidence="9" key="1">
    <citation type="submission" date="2022-09" db="EMBL/GenBank/DDBJ databases">
        <title>Rhodovastum sp. nov. RN2-1 isolated from soil in Seongnam, South Korea.</title>
        <authorList>
            <person name="Le N.T."/>
        </authorList>
    </citation>
    <scope>NUCLEOTIDE SEQUENCE</scope>
    <source>
        <strain evidence="9">RN2-1</strain>
    </source>
</reference>
<dbReference type="CDD" id="cd06261">
    <property type="entry name" value="TM_PBP2"/>
    <property type="match status" value="1"/>
</dbReference>
<dbReference type="EMBL" id="JAPDNT010000034">
    <property type="protein sequence ID" value="MCW3477294.1"/>
    <property type="molecule type" value="Genomic_DNA"/>
</dbReference>
<organism evidence="9 10">
    <name type="scientific">Limobrevibacterium gyesilva</name>
    <dbReference type="NCBI Taxonomy" id="2991712"/>
    <lineage>
        <taxon>Bacteria</taxon>
        <taxon>Pseudomonadati</taxon>
        <taxon>Pseudomonadota</taxon>
        <taxon>Alphaproteobacteria</taxon>
        <taxon>Acetobacterales</taxon>
        <taxon>Acetobacteraceae</taxon>
        <taxon>Limobrevibacterium</taxon>
    </lineage>
</organism>
<dbReference type="SUPFAM" id="SSF161098">
    <property type="entry name" value="MetI-like"/>
    <property type="match status" value="1"/>
</dbReference>
<gene>
    <name evidence="9" type="ORF">OL599_22250</name>
</gene>
<dbReference type="PANTHER" id="PTHR43386:SF25">
    <property type="entry name" value="PEPTIDE ABC TRANSPORTER PERMEASE PROTEIN"/>
    <property type="match status" value="1"/>
</dbReference>
<dbReference type="InterPro" id="IPR025966">
    <property type="entry name" value="OppC_N"/>
</dbReference>
<proteinExistence type="inferred from homology"/>
<feature type="transmembrane region" description="Helical" evidence="7">
    <location>
        <begin position="121"/>
        <end position="146"/>
    </location>
</feature>
<evidence type="ECO:0000313" key="9">
    <source>
        <dbReference type="EMBL" id="MCW3477294.1"/>
    </source>
</evidence>
<keyword evidence="5 7" id="KW-1133">Transmembrane helix</keyword>
<evidence type="ECO:0000256" key="1">
    <source>
        <dbReference type="ARBA" id="ARBA00004651"/>
    </source>
</evidence>
<dbReference type="GO" id="GO:0055085">
    <property type="term" value="P:transmembrane transport"/>
    <property type="evidence" value="ECO:0007669"/>
    <property type="project" value="InterPro"/>
</dbReference>
<comment type="subcellular location">
    <subcellularLocation>
        <location evidence="1 7">Cell membrane</location>
        <topology evidence="1 7">Multi-pass membrane protein</topology>
    </subcellularLocation>
</comment>
<evidence type="ECO:0000256" key="3">
    <source>
        <dbReference type="ARBA" id="ARBA00022475"/>
    </source>
</evidence>
<dbReference type="Pfam" id="PF00528">
    <property type="entry name" value="BPD_transp_1"/>
    <property type="match status" value="1"/>
</dbReference>
<evidence type="ECO:0000256" key="7">
    <source>
        <dbReference type="RuleBase" id="RU363032"/>
    </source>
</evidence>
<keyword evidence="6 7" id="KW-0472">Membrane</keyword>
<evidence type="ECO:0000256" key="5">
    <source>
        <dbReference type="ARBA" id="ARBA00022989"/>
    </source>
</evidence>
<dbReference type="Gene3D" id="1.10.3720.10">
    <property type="entry name" value="MetI-like"/>
    <property type="match status" value="1"/>
</dbReference>
<comment type="similarity">
    <text evidence="7">Belongs to the binding-protein-dependent transport system permease family.</text>
</comment>
<sequence>MRSLPAKPAFGTCIILLVIACALLAPLIAPFDPNDQDILNSLAPPFSTGDGGRHWLGTDRLGQDILSRMIFGTRVALTVAFGAAAASAAIGVPLGLAAGFLGRAVESAVLVLADMILSIPFILLALVIMSVLGASLLNLVICFAAVRWAQFARVSYSLSLELREKDYVMACRAGGISLGRTLLVHVLPNMLGPITVILTLELAYAILMESGLSFLGLGAPPEIPSWGGMLQEGRDELDTAWWLTTSPGLAIMATAIACNFIGDWIRDRLDPRTQGVLR</sequence>
<dbReference type="PROSITE" id="PS50928">
    <property type="entry name" value="ABC_TM1"/>
    <property type="match status" value="1"/>
</dbReference>
<protein>
    <submittedName>
        <fullName evidence="9">ABC transporter permease</fullName>
    </submittedName>
</protein>
<feature type="domain" description="ABC transmembrane type-1" evidence="8">
    <location>
        <begin position="73"/>
        <end position="262"/>
    </location>
</feature>
<comment type="caution">
    <text evidence="9">The sequence shown here is derived from an EMBL/GenBank/DDBJ whole genome shotgun (WGS) entry which is preliminary data.</text>
</comment>
<keyword evidence="2 7" id="KW-0813">Transport</keyword>
<dbReference type="PANTHER" id="PTHR43386">
    <property type="entry name" value="OLIGOPEPTIDE TRANSPORT SYSTEM PERMEASE PROTEIN APPC"/>
    <property type="match status" value="1"/>
</dbReference>
<keyword evidence="10" id="KW-1185">Reference proteome</keyword>
<dbReference type="AlphaFoldDB" id="A0AA41YPG5"/>
<feature type="transmembrane region" description="Helical" evidence="7">
    <location>
        <begin position="75"/>
        <end position="101"/>
    </location>
</feature>
<evidence type="ECO:0000256" key="6">
    <source>
        <dbReference type="ARBA" id="ARBA00023136"/>
    </source>
</evidence>
<dbReference type="Proteomes" id="UP001165679">
    <property type="component" value="Unassembled WGS sequence"/>
</dbReference>
<feature type="transmembrane region" description="Helical" evidence="7">
    <location>
        <begin position="240"/>
        <end position="262"/>
    </location>
</feature>
<dbReference type="Pfam" id="PF12911">
    <property type="entry name" value="OppC_N"/>
    <property type="match status" value="1"/>
</dbReference>
<name>A0AA41YPG5_9PROT</name>
<feature type="transmembrane region" description="Helical" evidence="7">
    <location>
        <begin position="182"/>
        <end position="207"/>
    </location>
</feature>
<feature type="transmembrane region" description="Helical" evidence="7">
    <location>
        <begin position="6"/>
        <end position="29"/>
    </location>
</feature>
<accession>A0AA41YPG5</accession>
<keyword evidence="4 7" id="KW-0812">Transmembrane</keyword>
<dbReference type="PROSITE" id="PS51257">
    <property type="entry name" value="PROKAR_LIPOPROTEIN"/>
    <property type="match status" value="1"/>
</dbReference>
<dbReference type="RefSeq" id="WP_264716232.1">
    <property type="nucleotide sequence ID" value="NZ_JAPDNT010000034.1"/>
</dbReference>
<dbReference type="InterPro" id="IPR050366">
    <property type="entry name" value="BP-dependent_transpt_permease"/>
</dbReference>